<organism evidence="3 4">
    <name type="scientific">Candidatus Paracaedimonas acanthamoebae</name>
    <dbReference type="NCBI Taxonomy" id="244581"/>
    <lineage>
        <taxon>Bacteria</taxon>
        <taxon>Pseudomonadati</taxon>
        <taxon>Pseudomonadota</taxon>
        <taxon>Alphaproteobacteria</taxon>
        <taxon>Holosporales</taxon>
        <taxon>Caedimonadaceae</taxon>
        <taxon>Candidatus Paracaedimonas</taxon>
    </lineage>
</organism>
<dbReference type="Pfam" id="PF03602">
    <property type="entry name" value="Cons_hypoth95"/>
    <property type="match status" value="1"/>
</dbReference>
<comment type="caution">
    <text evidence="3">The sequence shown here is derived from an EMBL/GenBank/DDBJ whole genome shotgun (WGS) entry which is preliminary data.</text>
</comment>
<gene>
    <name evidence="3" type="primary">rsmD</name>
    <name evidence="3" type="ORF">J0H12_03095</name>
</gene>
<dbReference type="PANTHER" id="PTHR43542:SF1">
    <property type="entry name" value="METHYLTRANSFERASE"/>
    <property type="match status" value="1"/>
</dbReference>
<sequence length="184" mass="20902">MRVIAGSYKGYNLKVPNTLKTRPTSDRARETIFNILNNYVSTYTELEVLDIFAGSGALGLEALSRGASSANFIEIDREAIHIIYENIAHLKVDDICKVSRLDARRLPIAYKKFDLIFMDAPYNKELTEKALKELFEKAWIAPNALFIIETSINELPSFPSYLTLLNERHIGLARVFLLKFSSLQ</sequence>
<dbReference type="PANTHER" id="PTHR43542">
    <property type="entry name" value="METHYLTRANSFERASE"/>
    <property type="match status" value="1"/>
</dbReference>
<proteinExistence type="predicted"/>
<keyword evidence="1 3" id="KW-0489">Methyltransferase</keyword>
<dbReference type="AlphaFoldDB" id="A0A8J7PSG9"/>
<dbReference type="GO" id="GO:0052913">
    <property type="term" value="F:16S rRNA (guanine(966)-N(2))-methyltransferase activity"/>
    <property type="evidence" value="ECO:0007669"/>
    <property type="project" value="UniProtKB-EC"/>
</dbReference>
<protein>
    <submittedName>
        <fullName evidence="3">16S rRNA (Guanine(966)-N(2))-methyltransferase RsmD</fullName>
        <ecNumber evidence="3">2.1.1.171</ecNumber>
    </submittedName>
</protein>
<accession>A0A8J7PSG9</accession>
<dbReference type="InterPro" id="IPR004398">
    <property type="entry name" value="RNA_MeTrfase_RsmD"/>
</dbReference>
<dbReference type="Proteomes" id="UP000664414">
    <property type="component" value="Unassembled WGS sequence"/>
</dbReference>
<dbReference type="EMBL" id="JAFKGL010000014">
    <property type="protein sequence ID" value="MBN9412899.1"/>
    <property type="molecule type" value="Genomic_DNA"/>
</dbReference>
<dbReference type="Gene3D" id="3.40.50.150">
    <property type="entry name" value="Vaccinia Virus protein VP39"/>
    <property type="match status" value="1"/>
</dbReference>
<reference evidence="3" key="1">
    <citation type="submission" date="2021-02" db="EMBL/GenBank/DDBJ databases">
        <title>Thiocyanate and organic carbon inputs drive convergent selection for specific autotrophic Afipia and Thiobacillus strains within complex microbiomes.</title>
        <authorList>
            <person name="Huddy R.J."/>
            <person name="Sachdeva R."/>
            <person name="Kadzinga F."/>
            <person name="Kantor R.S."/>
            <person name="Harrison S.T.L."/>
            <person name="Banfield J.F."/>
        </authorList>
    </citation>
    <scope>NUCLEOTIDE SEQUENCE</scope>
    <source>
        <strain evidence="3">SCN18_10_11_15_R4_P_38_20</strain>
    </source>
</reference>
<dbReference type="SUPFAM" id="SSF53335">
    <property type="entry name" value="S-adenosyl-L-methionine-dependent methyltransferases"/>
    <property type="match status" value="1"/>
</dbReference>
<evidence type="ECO:0000256" key="1">
    <source>
        <dbReference type="ARBA" id="ARBA00022603"/>
    </source>
</evidence>
<evidence type="ECO:0000313" key="4">
    <source>
        <dbReference type="Proteomes" id="UP000664414"/>
    </source>
</evidence>
<dbReference type="NCBIfam" id="TIGR00095">
    <property type="entry name" value="16S rRNA (guanine(966)-N(2))-methyltransferase RsmD"/>
    <property type="match status" value="1"/>
</dbReference>
<dbReference type="EC" id="2.1.1.171" evidence="3"/>
<evidence type="ECO:0000256" key="2">
    <source>
        <dbReference type="ARBA" id="ARBA00022679"/>
    </source>
</evidence>
<keyword evidence="2 3" id="KW-0808">Transferase</keyword>
<dbReference type="InterPro" id="IPR029063">
    <property type="entry name" value="SAM-dependent_MTases_sf"/>
</dbReference>
<dbReference type="PIRSF" id="PIRSF004553">
    <property type="entry name" value="CHP00095"/>
    <property type="match status" value="1"/>
</dbReference>
<evidence type="ECO:0000313" key="3">
    <source>
        <dbReference type="EMBL" id="MBN9412899.1"/>
    </source>
</evidence>
<name>A0A8J7PSG9_9PROT</name>
<dbReference type="CDD" id="cd02440">
    <property type="entry name" value="AdoMet_MTases"/>
    <property type="match status" value="1"/>
</dbReference>